<dbReference type="OrthoDB" id="672127at2759"/>
<proteinExistence type="predicted"/>
<dbReference type="Pfam" id="PF03140">
    <property type="entry name" value="DUF247"/>
    <property type="match status" value="1"/>
</dbReference>
<evidence type="ECO:0000313" key="2">
    <source>
        <dbReference type="EMBL" id="ONI34356.1"/>
    </source>
</evidence>
<dbReference type="eggNOG" id="ENOG502RY48">
    <property type="taxonomic scope" value="Eukaryota"/>
</dbReference>
<keyword evidence="1" id="KW-1133">Transmembrane helix</keyword>
<keyword evidence="3" id="KW-1185">Reference proteome</keyword>
<dbReference type="STRING" id="3760.A0A251REF4"/>
<feature type="transmembrane region" description="Helical" evidence="1">
    <location>
        <begin position="407"/>
        <end position="434"/>
    </location>
</feature>
<dbReference type="Proteomes" id="UP000006882">
    <property type="component" value="Chromosome G1"/>
</dbReference>
<dbReference type="EMBL" id="CM007651">
    <property type="protein sequence ID" value="ONI34356.1"/>
    <property type="molecule type" value="Genomic_DNA"/>
</dbReference>
<evidence type="ECO:0000256" key="1">
    <source>
        <dbReference type="SAM" id="Phobius"/>
    </source>
</evidence>
<keyword evidence="1" id="KW-0472">Membrane</keyword>
<keyword evidence="1" id="KW-0812">Transmembrane</keyword>
<sequence length="438" mass="50142">MEGSDQAPHDIENPCIPLVTSMGEELDGLSPLSSLCCIYRVPERLRRVSEKAYTPQVVSIGPLHHGKEGLKAMEDHKKRYLQDYIRRTRVSLADYVQKVKDQEAKLRSCYAETIQVSSDEFVRIILVDAAFIIEVLLRYRFDELQDENDCIFNKPYMLQDVWPDMRLLENQLPFFILEELFDPDKIEVSSNNNNIERLSILNLCHNFFKNLMHIEGTDGNMEKLCASKVEHFVDFCRNLHLPLPLKPHAKGRLETLNTPSITELHRAGVKFRVGSPKNLFNIKFANGILKIPKLAISDETELTIRNLLAFEQCHCMENYINDYVVIMDRFVNTAKDVELLVKHGIVENSLGDSSEGSTLINNLADGVIVDPNDFYFAILCADLNKYCRTSWHKWQANLRQNYCNTPWATISIAAAIFLLILTFIQTVCSVISALPSKR</sequence>
<gene>
    <name evidence="2" type="ORF">PRUPE_1G477600</name>
</gene>
<organism evidence="2 3">
    <name type="scientific">Prunus persica</name>
    <name type="common">Peach</name>
    <name type="synonym">Amygdalus persica</name>
    <dbReference type="NCBI Taxonomy" id="3760"/>
    <lineage>
        <taxon>Eukaryota</taxon>
        <taxon>Viridiplantae</taxon>
        <taxon>Streptophyta</taxon>
        <taxon>Embryophyta</taxon>
        <taxon>Tracheophyta</taxon>
        <taxon>Spermatophyta</taxon>
        <taxon>Magnoliopsida</taxon>
        <taxon>eudicotyledons</taxon>
        <taxon>Gunneridae</taxon>
        <taxon>Pentapetalae</taxon>
        <taxon>rosids</taxon>
        <taxon>fabids</taxon>
        <taxon>Rosales</taxon>
        <taxon>Rosaceae</taxon>
        <taxon>Amygdaloideae</taxon>
        <taxon>Amygdaleae</taxon>
        <taxon>Prunus</taxon>
    </lineage>
</organism>
<evidence type="ECO:0000313" key="3">
    <source>
        <dbReference type="Proteomes" id="UP000006882"/>
    </source>
</evidence>
<protein>
    <submittedName>
        <fullName evidence="2">Uncharacterized protein</fullName>
    </submittedName>
</protein>
<dbReference type="InterPro" id="IPR004158">
    <property type="entry name" value="DUF247_pln"/>
</dbReference>
<dbReference type="Gramene" id="ONI34356">
    <property type="protein sequence ID" value="ONI34356"/>
    <property type="gene ID" value="PRUPE_1G477600"/>
</dbReference>
<accession>A0A251REF4</accession>
<dbReference type="PANTHER" id="PTHR31170">
    <property type="entry name" value="BNAC04G53230D PROTEIN"/>
    <property type="match status" value="1"/>
</dbReference>
<name>A0A251REF4_PRUPE</name>
<dbReference type="AlphaFoldDB" id="A0A251REF4"/>
<reference evidence="2 3" key="1">
    <citation type="journal article" date="2013" name="Nat. Genet.">
        <title>The high-quality draft genome of peach (Prunus persica) identifies unique patterns of genetic diversity, domestication and genome evolution.</title>
        <authorList>
            <consortium name="International Peach Genome Initiative"/>
            <person name="Verde I."/>
            <person name="Abbott A.G."/>
            <person name="Scalabrin S."/>
            <person name="Jung S."/>
            <person name="Shu S."/>
            <person name="Marroni F."/>
            <person name="Zhebentyayeva T."/>
            <person name="Dettori M.T."/>
            <person name="Grimwood J."/>
            <person name="Cattonaro F."/>
            <person name="Zuccolo A."/>
            <person name="Rossini L."/>
            <person name="Jenkins J."/>
            <person name="Vendramin E."/>
            <person name="Meisel L.A."/>
            <person name="Decroocq V."/>
            <person name="Sosinski B."/>
            <person name="Prochnik S."/>
            <person name="Mitros T."/>
            <person name="Policriti A."/>
            <person name="Cipriani G."/>
            <person name="Dondini L."/>
            <person name="Ficklin S."/>
            <person name="Goodstein D.M."/>
            <person name="Xuan P."/>
            <person name="Del Fabbro C."/>
            <person name="Aramini V."/>
            <person name="Copetti D."/>
            <person name="Gonzalez S."/>
            <person name="Horner D.S."/>
            <person name="Falchi R."/>
            <person name="Lucas S."/>
            <person name="Mica E."/>
            <person name="Maldonado J."/>
            <person name="Lazzari B."/>
            <person name="Bielenberg D."/>
            <person name="Pirona R."/>
            <person name="Miculan M."/>
            <person name="Barakat A."/>
            <person name="Testolin R."/>
            <person name="Stella A."/>
            <person name="Tartarini S."/>
            <person name="Tonutti P."/>
            <person name="Arus P."/>
            <person name="Orellana A."/>
            <person name="Wells C."/>
            <person name="Main D."/>
            <person name="Vizzotto G."/>
            <person name="Silva H."/>
            <person name="Salamini F."/>
            <person name="Schmutz J."/>
            <person name="Morgante M."/>
            <person name="Rokhsar D.S."/>
        </authorList>
    </citation>
    <scope>NUCLEOTIDE SEQUENCE [LARGE SCALE GENOMIC DNA]</scope>
    <source>
        <strain evidence="3">cv. Nemared</strain>
    </source>
</reference>
<dbReference type="PANTHER" id="PTHR31170:SF17">
    <property type="match status" value="1"/>
</dbReference>